<feature type="transmembrane region" description="Helical" evidence="6">
    <location>
        <begin position="7"/>
        <end position="27"/>
    </location>
</feature>
<evidence type="ECO:0000313" key="7">
    <source>
        <dbReference type="EMBL" id="MBJ7543496.1"/>
    </source>
</evidence>
<keyword evidence="4 6" id="KW-0472">Membrane</keyword>
<keyword evidence="3 6" id="KW-1133">Transmembrane helix</keyword>
<dbReference type="Pfam" id="PF02674">
    <property type="entry name" value="Colicin_V"/>
    <property type="match status" value="1"/>
</dbReference>
<proteinExistence type="predicted"/>
<gene>
    <name evidence="7" type="ORF">JDN41_07985</name>
</gene>
<evidence type="ECO:0000256" key="5">
    <source>
        <dbReference type="SAM" id="MobiDB-lite"/>
    </source>
</evidence>
<dbReference type="Proteomes" id="UP000623250">
    <property type="component" value="Unassembled WGS sequence"/>
</dbReference>
<dbReference type="InterPro" id="IPR003825">
    <property type="entry name" value="Colicin-V_CvpA"/>
</dbReference>
<dbReference type="AlphaFoldDB" id="A0A8I1GGJ7"/>
<dbReference type="PANTHER" id="PTHR36926">
    <property type="entry name" value="COLICIN V PRODUCTION PROTEIN"/>
    <property type="match status" value="1"/>
</dbReference>
<evidence type="ECO:0000313" key="8">
    <source>
        <dbReference type="Proteomes" id="UP000623250"/>
    </source>
</evidence>
<feature type="region of interest" description="Disordered" evidence="5">
    <location>
        <begin position="157"/>
        <end position="179"/>
    </location>
</feature>
<accession>A0A8I1GGJ7</accession>
<name>A0A8I1GGJ7_9HYPH</name>
<comment type="subcellular location">
    <subcellularLocation>
        <location evidence="1">Membrane</location>
        <topology evidence="1">Multi-pass membrane protein</topology>
    </subcellularLocation>
</comment>
<feature type="transmembrane region" description="Helical" evidence="6">
    <location>
        <begin position="105"/>
        <end position="127"/>
    </location>
</feature>
<evidence type="ECO:0000256" key="3">
    <source>
        <dbReference type="ARBA" id="ARBA00022989"/>
    </source>
</evidence>
<dbReference type="InterPro" id="IPR052719">
    <property type="entry name" value="CvpA-like"/>
</dbReference>
<dbReference type="RefSeq" id="WP_013418627.1">
    <property type="nucleotide sequence ID" value="NZ_JAEMUK010000014.1"/>
</dbReference>
<keyword evidence="2 6" id="KW-0812">Transmembrane</keyword>
<evidence type="ECO:0000256" key="6">
    <source>
        <dbReference type="SAM" id="Phobius"/>
    </source>
</evidence>
<protein>
    <submittedName>
        <fullName evidence="7">CvpA family protein</fullName>
    </submittedName>
</protein>
<dbReference type="GO" id="GO:0009403">
    <property type="term" value="P:toxin biosynthetic process"/>
    <property type="evidence" value="ECO:0007669"/>
    <property type="project" value="InterPro"/>
</dbReference>
<reference evidence="7 8" key="1">
    <citation type="submission" date="2020-12" db="EMBL/GenBank/DDBJ databases">
        <title>Revised draft genomes of Rhodomicrobium vannielii ATCC 17100 and Rhodomicrobium udaipurense JA643.</title>
        <authorList>
            <person name="Conners E.M."/>
            <person name="Davenport E.J."/>
            <person name="Bose A."/>
        </authorList>
    </citation>
    <scope>NUCLEOTIDE SEQUENCE [LARGE SCALE GENOMIC DNA]</scope>
    <source>
        <strain evidence="7 8">JA643</strain>
    </source>
</reference>
<comment type="caution">
    <text evidence="7">The sequence shown here is derived from an EMBL/GenBank/DDBJ whole genome shotgun (WGS) entry which is preliminary data.</text>
</comment>
<feature type="compositionally biased region" description="Basic and acidic residues" evidence="5">
    <location>
        <begin position="163"/>
        <end position="179"/>
    </location>
</feature>
<organism evidence="7 8">
    <name type="scientific">Rhodomicrobium udaipurense</name>
    <dbReference type="NCBI Taxonomy" id="1202716"/>
    <lineage>
        <taxon>Bacteria</taxon>
        <taxon>Pseudomonadati</taxon>
        <taxon>Pseudomonadota</taxon>
        <taxon>Alphaproteobacteria</taxon>
        <taxon>Hyphomicrobiales</taxon>
        <taxon>Hyphomicrobiaceae</taxon>
        <taxon>Rhodomicrobium</taxon>
    </lineage>
</organism>
<dbReference type="EMBL" id="JAEMUK010000014">
    <property type="protein sequence ID" value="MBJ7543496.1"/>
    <property type="molecule type" value="Genomic_DNA"/>
</dbReference>
<dbReference type="GO" id="GO:0016020">
    <property type="term" value="C:membrane"/>
    <property type="evidence" value="ECO:0007669"/>
    <property type="project" value="UniProtKB-SubCell"/>
</dbReference>
<sequence>MPIQGLDIILVGIMIFSGFLAMLRGLTREMLSIMSWALAAIVTLLAYSHFKDDVRGMIDTPMLADATLIALAFITSLILFSLLTANISERVLDSRVGAVDRTLGFVYGLVRGLILVVIAFLIVSQIVDRPNLPKWVREARSLPLIESTGDTIKSLLPDNPESLFKRDRPASPAPEAERG</sequence>
<evidence type="ECO:0000256" key="4">
    <source>
        <dbReference type="ARBA" id="ARBA00023136"/>
    </source>
</evidence>
<feature type="transmembrane region" description="Helical" evidence="6">
    <location>
        <begin position="62"/>
        <end position="85"/>
    </location>
</feature>
<dbReference type="PANTHER" id="PTHR36926:SF1">
    <property type="entry name" value="COLICIN V PRODUCTION PROTEIN"/>
    <property type="match status" value="1"/>
</dbReference>
<feature type="transmembrane region" description="Helical" evidence="6">
    <location>
        <begin position="33"/>
        <end position="50"/>
    </location>
</feature>
<keyword evidence="8" id="KW-1185">Reference proteome</keyword>
<evidence type="ECO:0000256" key="2">
    <source>
        <dbReference type="ARBA" id="ARBA00022692"/>
    </source>
</evidence>
<evidence type="ECO:0000256" key="1">
    <source>
        <dbReference type="ARBA" id="ARBA00004141"/>
    </source>
</evidence>